<keyword evidence="10" id="KW-1185">Reference proteome</keyword>
<dbReference type="PROSITE" id="PS50235">
    <property type="entry name" value="USP_3"/>
    <property type="match status" value="1"/>
</dbReference>
<feature type="non-terminal residue" evidence="9">
    <location>
        <position position="1"/>
    </location>
</feature>
<evidence type="ECO:0000256" key="4">
    <source>
        <dbReference type="ARBA" id="ARBA00022786"/>
    </source>
</evidence>
<dbReference type="PANTHER" id="PTHR43982">
    <property type="entry name" value="UBIQUITIN CARBOXYL-TERMINAL HYDROLASE"/>
    <property type="match status" value="1"/>
</dbReference>
<keyword evidence="5" id="KW-0378">Hydrolase</keyword>
<dbReference type="AlphaFoldDB" id="A0A397UY64"/>
<dbReference type="Proteomes" id="UP000266673">
    <property type="component" value="Unassembled WGS sequence"/>
</dbReference>
<comment type="caution">
    <text evidence="9">The sequence shown here is derived from an EMBL/GenBank/DDBJ whole genome shotgun (WGS) entry which is preliminary data.</text>
</comment>
<evidence type="ECO:0000256" key="7">
    <source>
        <dbReference type="SAM" id="Coils"/>
    </source>
</evidence>
<keyword evidence="7" id="KW-0175">Coiled coil</keyword>
<evidence type="ECO:0000259" key="8">
    <source>
        <dbReference type="PROSITE" id="PS50235"/>
    </source>
</evidence>
<evidence type="ECO:0000256" key="5">
    <source>
        <dbReference type="ARBA" id="ARBA00022801"/>
    </source>
</evidence>
<dbReference type="GO" id="GO:0043161">
    <property type="term" value="P:proteasome-mediated ubiquitin-dependent protein catabolic process"/>
    <property type="evidence" value="ECO:0007669"/>
    <property type="project" value="InterPro"/>
</dbReference>
<feature type="domain" description="USP" evidence="8">
    <location>
        <begin position="1"/>
        <end position="113"/>
    </location>
</feature>
<keyword evidence="6" id="KW-0788">Thiol protease</keyword>
<dbReference type="PANTHER" id="PTHR43982:SF6">
    <property type="entry name" value="UBIQUITIN CARBOXYL-TERMINAL HYDROLASE 2-RELATED"/>
    <property type="match status" value="1"/>
</dbReference>
<dbReference type="InterPro" id="IPR038765">
    <property type="entry name" value="Papain-like_cys_pep_sf"/>
</dbReference>
<dbReference type="OrthoDB" id="2420415at2759"/>
<proteinExistence type="predicted"/>
<sequence>ELLKFTSDFVQSIKNDDSDFIFDDNFDWRLSEIEHERLRVNKRIDEIQHRITSLRNELKELYYDMKECAYRLYAVFIHSGQATFGHYWIYIYDFEKNRWLKYNDSYVTKVVAI</sequence>
<feature type="coiled-coil region" evidence="7">
    <location>
        <begin position="30"/>
        <end position="64"/>
    </location>
</feature>
<reference evidence="9 10" key="1">
    <citation type="submission" date="2018-06" db="EMBL/GenBank/DDBJ databases">
        <title>Comparative genomics reveals the genomic features of Rhizophagus irregularis, R. cerebriforme, R. diaphanum and Gigaspora rosea, and their symbiotic lifestyle signature.</title>
        <authorList>
            <person name="Morin E."/>
            <person name="San Clemente H."/>
            <person name="Chen E.C.H."/>
            <person name="De La Providencia I."/>
            <person name="Hainaut M."/>
            <person name="Kuo A."/>
            <person name="Kohler A."/>
            <person name="Murat C."/>
            <person name="Tang N."/>
            <person name="Roy S."/>
            <person name="Loubradou J."/>
            <person name="Henrissat B."/>
            <person name="Grigoriev I.V."/>
            <person name="Corradi N."/>
            <person name="Roux C."/>
            <person name="Martin F.M."/>
        </authorList>
    </citation>
    <scope>NUCLEOTIDE SEQUENCE [LARGE SCALE GENOMIC DNA]</scope>
    <source>
        <strain evidence="9 10">DAOM 194757</strain>
    </source>
</reference>
<evidence type="ECO:0000256" key="3">
    <source>
        <dbReference type="ARBA" id="ARBA00022670"/>
    </source>
</evidence>
<evidence type="ECO:0000313" key="9">
    <source>
        <dbReference type="EMBL" id="RIB14531.1"/>
    </source>
</evidence>
<keyword evidence="4" id="KW-0833">Ubl conjugation pathway</keyword>
<dbReference type="GO" id="GO:0061136">
    <property type="term" value="P:regulation of proteasomal protein catabolic process"/>
    <property type="evidence" value="ECO:0007669"/>
    <property type="project" value="TreeGrafter"/>
</dbReference>
<name>A0A397UY64_9GLOM</name>
<dbReference type="GO" id="GO:0004843">
    <property type="term" value="F:cysteine-type deubiquitinase activity"/>
    <property type="evidence" value="ECO:0007669"/>
    <property type="project" value="UniProtKB-EC"/>
</dbReference>
<comment type="catalytic activity">
    <reaction evidence="1">
        <text>Thiol-dependent hydrolysis of ester, thioester, amide, peptide and isopeptide bonds formed by the C-terminal Gly of ubiquitin (a 76-residue protein attached to proteins as an intracellular targeting signal).</text>
        <dbReference type="EC" id="3.4.19.12"/>
    </reaction>
</comment>
<dbReference type="InterPro" id="IPR018200">
    <property type="entry name" value="USP_CS"/>
</dbReference>
<evidence type="ECO:0000256" key="1">
    <source>
        <dbReference type="ARBA" id="ARBA00000707"/>
    </source>
</evidence>
<dbReference type="EMBL" id="QKWP01000823">
    <property type="protein sequence ID" value="RIB14531.1"/>
    <property type="molecule type" value="Genomic_DNA"/>
</dbReference>
<dbReference type="GO" id="GO:0016579">
    <property type="term" value="P:protein deubiquitination"/>
    <property type="evidence" value="ECO:0007669"/>
    <property type="project" value="InterPro"/>
</dbReference>
<dbReference type="InterPro" id="IPR044635">
    <property type="entry name" value="UBP14-like"/>
</dbReference>
<dbReference type="PROSITE" id="PS00973">
    <property type="entry name" value="USP_2"/>
    <property type="match status" value="1"/>
</dbReference>
<dbReference type="InterPro" id="IPR028889">
    <property type="entry name" value="USP"/>
</dbReference>
<dbReference type="Gene3D" id="3.90.70.10">
    <property type="entry name" value="Cysteine proteinases"/>
    <property type="match status" value="1"/>
</dbReference>
<dbReference type="Pfam" id="PF00443">
    <property type="entry name" value="UCH"/>
    <property type="match status" value="1"/>
</dbReference>
<keyword evidence="3" id="KW-0645">Protease</keyword>
<accession>A0A397UY64</accession>
<evidence type="ECO:0000256" key="2">
    <source>
        <dbReference type="ARBA" id="ARBA00012759"/>
    </source>
</evidence>
<protein>
    <recommendedName>
        <fullName evidence="2">ubiquitinyl hydrolase 1</fullName>
        <ecNumber evidence="2">3.4.19.12</ecNumber>
    </recommendedName>
</protein>
<dbReference type="EC" id="3.4.19.12" evidence="2"/>
<dbReference type="STRING" id="44941.A0A397UY64"/>
<dbReference type="InterPro" id="IPR001394">
    <property type="entry name" value="Peptidase_C19_UCH"/>
</dbReference>
<evidence type="ECO:0000256" key="6">
    <source>
        <dbReference type="ARBA" id="ARBA00022807"/>
    </source>
</evidence>
<dbReference type="GO" id="GO:0070628">
    <property type="term" value="F:proteasome binding"/>
    <property type="evidence" value="ECO:0007669"/>
    <property type="project" value="TreeGrafter"/>
</dbReference>
<evidence type="ECO:0000313" key="10">
    <source>
        <dbReference type="Proteomes" id="UP000266673"/>
    </source>
</evidence>
<gene>
    <name evidence="9" type="ORF">C2G38_1973127</name>
</gene>
<dbReference type="SUPFAM" id="SSF54001">
    <property type="entry name" value="Cysteine proteinases"/>
    <property type="match status" value="1"/>
</dbReference>
<organism evidence="9 10">
    <name type="scientific">Gigaspora rosea</name>
    <dbReference type="NCBI Taxonomy" id="44941"/>
    <lineage>
        <taxon>Eukaryota</taxon>
        <taxon>Fungi</taxon>
        <taxon>Fungi incertae sedis</taxon>
        <taxon>Mucoromycota</taxon>
        <taxon>Glomeromycotina</taxon>
        <taxon>Glomeromycetes</taxon>
        <taxon>Diversisporales</taxon>
        <taxon>Gigasporaceae</taxon>
        <taxon>Gigaspora</taxon>
    </lineage>
</organism>